<dbReference type="Gene3D" id="3.30.920.30">
    <property type="entry name" value="Hypothetical protein"/>
    <property type="match status" value="1"/>
</dbReference>
<evidence type="ECO:0008006" key="8">
    <source>
        <dbReference type="Google" id="ProtNLM"/>
    </source>
</evidence>
<protein>
    <recommendedName>
        <fullName evidence="8">YcfA family protein</fullName>
    </recommendedName>
</protein>
<dbReference type="SUPFAM" id="SSF54786">
    <property type="entry name" value="YcfA/nrd intein domain"/>
    <property type="match status" value="1"/>
</dbReference>
<dbReference type="Pfam" id="PF07927">
    <property type="entry name" value="HicA_toxin"/>
    <property type="match status" value="1"/>
</dbReference>
<sequence>MPKLPVVSGAEAVLALERLGFVVARQRGSHIVMRRGSSGCVVPDHRELKKGTLTGILKQAGVDPDDFIRVLDI</sequence>
<organism evidence="7">
    <name type="scientific">metagenome</name>
    <dbReference type="NCBI Taxonomy" id="256318"/>
    <lineage>
        <taxon>unclassified sequences</taxon>
        <taxon>metagenomes</taxon>
    </lineage>
</organism>
<dbReference type="GO" id="GO:0016787">
    <property type="term" value="F:hydrolase activity"/>
    <property type="evidence" value="ECO:0007669"/>
    <property type="project" value="UniProtKB-KW"/>
</dbReference>
<keyword evidence="6" id="KW-0346">Stress response</keyword>
<evidence type="ECO:0000256" key="2">
    <source>
        <dbReference type="ARBA" id="ARBA00022722"/>
    </source>
</evidence>
<proteinExistence type="predicted"/>
<evidence type="ECO:0000256" key="4">
    <source>
        <dbReference type="ARBA" id="ARBA00022801"/>
    </source>
</evidence>
<dbReference type="AlphaFoldDB" id="A0A380TIC8"/>
<gene>
    <name evidence="7" type="ORF">DF3PB_5690004</name>
</gene>
<dbReference type="GO" id="GO:0003729">
    <property type="term" value="F:mRNA binding"/>
    <property type="evidence" value="ECO:0007669"/>
    <property type="project" value="InterPro"/>
</dbReference>
<keyword evidence="1" id="KW-1277">Toxin-antitoxin system</keyword>
<dbReference type="EMBL" id="UIDG01000522">
    <property type="protein sequence ID" value="SUS08056.1"/>
    <property type="molecule type" value="Genomic_DNA"/>
</dbReference>
<accession>A0A380TIC8</accession>
<evidence type="ECO:0000256" key="6">
    <source>
        <dbReference type="ARBA" id="ARBA00023016"/>
    </source>
</evidence>
<evidence type="ECO:0000256" key="3">
    <source>
        <dbReference type="ARBA" id="ARBA00022759"/>
    </source>
</evidence>
<keyword evidence="5" id="KW-0694">RNA-binding</keyword>
<dbReference type="InterPro" id="IPR038570">
    <property type="entry name" value="HicA_sf"/>
</dbReference>
<dbReference type="InterPro" id="IPR012933">
    <property type="entry name" value="HicA_mRNA_interferase"/>
</dbReference>
<keyword evidence="3" id="KW-0255">Endonuclease</keyword>
<name>A0A380TIC8_9ZZZZ</name>
<reference evidence="7" key="1">
    <citation type="submission" date="2018-07" db="EMBL/GenBank/DDBJ databases">
        <authorList>
            <person name="Quirk P.G."/>
            <person name="Krulwich T.A."/>
        </authorList>
    </citation>
    <scope>NUCLEOTIDE SEQUENCE</scope>
</reference>
<evidence type="ECO:0000256" key="1">
    <source>
        <dbReference type="ARBA" id="ARBA00022649"/>
    </source>
</evidence>
<keyword evidence="2" id="KW-0540">Nuclease</keyword>
<evidence type="ECO:0000256" key="5">
    <source>
        <dbReference type="ARBA" id="ARBA00022884"/>
    </source>
</evidence>
<evidence type="ECO:0000313" key="7">
    <source>
        <dbReference type="EMBL" id="SUS08056.1"/>
    </source>
</evidence>
<keyword evidence="4" id="KW-0378">Hydrolase</keyword>
<dbReference type="GO" id="GO:0004519">
    <property type="term" value="F:endonuclease activity"/>
    <property type="evidence" value="ECO:0007669"/>
    <property type="project" value="UniProtKB-KW"/>
</dbReference>